<gene>
    <name evidence="2" type="ORF">E1181_05470</name>
</gene>
<dbReference type="AlphaFoldDB" id="A0A4R4VZI8"/>
<dbReference type="PANTHER" id="PTHR43319">
    <property type="entry name" value="BETA-LACTAMASE-RELATED"/>
    <property type="match status" value="1"/>
</dbReference>
<keyword evidence="3" id="KW-1185">Reference proteome</keyword>
<dbReference type="PANTHER" id="PTHR43319:SF3">
    <property type="entry name" value="BETA-LACTAMASE-RELATED DOMAIN-CONTAINING PROTEIN"/>
    <property type="match status" value="1"/>
</dbReference>
<comment type="caution">
    <text evidence="2">The sequence shown here is derived from an EMBL/GenBank/DDBJ whole genome shotgun (WGS) entry which is preliminary data.</text>
</comment>
<dbReference type="OrthoDB" id="3422781at2"/>
<evidence type="ECO:0000313" key="2">
    <source>
        <dbReference type="EMBL" id="TDD08923.1"/>
    </source>
</evidence>
<sequence length="368" mass="39927">MNGHCAPRFAPLRDLLERRLGEGEERGASICVVQDGEVVVDIWGGEAREGVPWERDTLVNTFSVTKTMLALVVLGLADAGELDLDAPVARYWPEFAAEGKAEVLVRHVLGHTSGLPGWDEKMTVADLYDTRRAAALLAAQKPWFEPGNGSGYQAISHGHLLGELVQRVTGRSAGTVLRTDYAEPLGADYWLGAPESADERVGVLKSPPHAPDLGEFGQRALLNPLFSMKLTTTREFLGAELGGFNGQGNARSVARLQSLVSHGGTLDGRTYLSPETVERIFEVQSDSPDRVLGHRIPFGMGYALPTPDLMPTPSGRICWWVGHGGAVVVNDLDRRMTMAYTMNKMAAELVGAAKTREYVRTTYECVAA</sequence>
<dbReference type="Gene3D" id="3.40.710.10">
    <property type="entry name" value="DD-peptidase/beta-lactamase superfamily"/>
    <property type="match status" value="1"/>
</dbReference>
<dbReference type="InterPro" id="IPR052907">
    <property type="entry name" value="Beta-lactamase/esterase"/>
</dbReference>
<dbReference type="EMBL" id="SMKS01000005">
    <property type="protein sequence ID" value="TDD08923.1"/>
    <property type="molecule type" value="Genomic_DNA"/>
</dbReference>
<evidence type="ECO:0000313" key="3">
    <source>
        <dbReference type="Proteomes" id="UP000295674"/>
    </source>
</evidence>
<dbReference type="GO" id="GO:0016787">
    <property type="term" value="F:hydrolase activity"/>
    <property type="evidence" value="ECO:0007669"/>
    <property type="project" value="UniProtKB-KW"/>
</dbReference>
<name>A0A4R4VZI8_9PSEU</name>
<organism evidence="2 3">
    <name type="scientific">Saccharopolyspora terrae</name>
    <dbReference type="NCBI Taxonomy" id="2530384"/>
    <lineage>
        <taxon>Bacteria</taxon>
        <taxon>Bacillati</taxon>
        <taxon>Actinomycetota</taxon>
        <taxon>Actinomycetes</taxon>
        <taxon>Pseudonocardiales</taxon>
        <taxon>Pseudonocardiaceae</taxon>
        <taxon>Saccharopolyspora</taxon>
    </lineage>
</organism>
<dbReference type="SUPFAM" id="SSF56601">
    <property type="entry name" value="beta-lactamase/transpeptidase-like"/>
    <property type="match status" value="1"/>
</dbReference>
<evidence type="ECO:0000259" key="1">
    <source>
        <dbReference type="Pfam" id="PF00144"/>
    </source>
</evidence>
<proteinExistence type="predicted"/>
<accession>A0A4R4VZI8</accession>
<protein>
    <submittedName>
        <fullName evidence="2">Class A beta-lactamase-related serine hydrolase</fullName>
    </submittedName>
</protein>
<dbReference type="InterPro" id="IPR012338">
    <property type="entry name" value="Beta-lactam/transpept-like"/>
</dbReference>
<dbReference type="Pfam" id="PF00144">
    <property type="entry name" value="Beta-lactamase"/>
    <property type="match status" value="1"/>
</dbReference>
<feature type="domain" description="Beta-lactamase-related" evidence="1">
    <location>
        <begin position="13"/>
        <end position="347"/>
    </location>
</feature>
<dbReference type="RefSeq" id="WP_132672793.1">
    <property type="nucleotide sequence ID" value="NZ_SMKS01000005.1"/>
</dbReference>
<dbReference type="Proteomes" id="UP000295674">
    <property type="component" value="Unassembled WGS sequence"/>
</dbReference>
<dbReference type="InterPro" id="IPR001466">
    <property type="entry name" value="Beta-lactam-related"/>
</dbReference>
<reference evidence="2 3" key="1">
    <citation type="submission" date="2019-03" db="EMBL/GenBank/DDBJ databases">
        <title>Draft genome sequences of novel Actinobacteria.</title>
        <authorList>
            <person name="Sahin N."/>
            <person name="Ay H."/>
            <person name="Saygin H."/>
        </authorList>
    </citation>
    <scope>NUCLEOTIDE SEQUENCE [LARGE SCALE GENOMIC DNA]</scope>
    <source>
        <strain evidence="2 3">16K309</strain>
    </source>
</reference>
<keyword evidence="2" id="KW-0378">Hydrolase</keyword>